<evidence type="ECO:0000256" key="5">
    <source>
        <dbReference type="ARBA" id="ARBA00023235"/>
    </source>
</evidence>
<comment type="catalytic activity">
    <reaction evidence="6">
        <text>3-phenylpyruvate = enol-phenylpyruvate</text>
        <dbReference type="Rhea" id="RHEA:17097"/>
        <dbReference type="ChEBI" id="CHEBI:16815"/>
        <dbReference type="ChEBI" id="CHEBI:18005"/>
        <dbReference type="EC" id="5.3.2.1"/>
    </reaction>
</comment>
<comment type="subcellular location">
    <subcellularLocation>
        <location evidence="1">Secreted</location>
    </subcellularLocation>
</comment>
<dbReference type="STRING" id="2025994.A0A2T3AN42"/>
<dbReference type="InterPro" id="IPR001398">
    <property type="entry name" value="Macrophage_inhib_fac"/>
</dbReference>
<evidence type="ECO:0000313" key="14">
    <source>
        <dbReference type="Proteomes" id="UP000241462"/>
    </source>
</evidence>
<dbReference type="EMBL" id="KZ678373">
    <property type="protein sequence ID" value="PSS03861.1"/>
    <property type="molecule type" value="Genomic_DNA"/>
</dbReference>
<dbReference type="Gene3D" id="3.30.429.10">
    <property type="entry name" value="Macrophage Migration Inhibitory Factor"/>
    <property type="match status" value="1"/>
</dbReference>
<name>A0A2T3AN42_9PEZI</name>
<dbReference type="EC" id="5.3.2.1" evidence="9"/>
<gene>
    <name evidence="13" type="ORF">BD289DRAFT_99573</name>
</gene>
<comment type="catalytic activity">
    <reaction evidence="7">
        <text>L-dopachrome = 5,6-dihydroxyindole-2-carboxylate</text>
        <dbReference type="Rhea" id="RHEA:13041"/>
        <dbReference type="ChEBI" id="CHEBI:16875"/>
        <dbReference type="ChEBI" id="CHEBI:57509"/>
        <dbReference type="EC" id="5.3.3.12"/>
    </reaction>
</comment>
<accession>A0A2T3AN42</accession>
<evidence type="ECO:0000256" key="1">
    <source>
        <dbReference type="ARBA" id="ARBA00004613"/>
    </source>
</evidence>
<evidence type="ECO:0000256" key="7">
    <source>
        <dbReference type="ARBA" id="ARBA00036823"/>
    </source>
</evidence>
<dbReference type="InterPro" id="IPR014347">
    <property type="entry name" value="Tautomerase/MIF_sf"/>
</dbReference>
<evidence type="ECO:0000313" key="13">
    <source>
        <dbReference type="EMBL" id="PSS03861.1"/>
    </source>
</evidence>
<dbReference type="GO" id="GO:0050178">
    <property type="term" value="F:phenylpyruvate tautomerase activity"/>
    <property type="evidence" value="ECO:0007669"/>
    <property type="project" value="UniProtKB-EC"/>
</dbReference>
<evidence type="ECO:0000256" key="3">
    <source>
        <dbReference type="ARBA" id="ARBA00022514"/>
    </source>
</evidence>
<dbReference type="EC" id="5.3.3.12" evidence="8"/>
<dbReference type="PANTHER" id="PTHR11954">
    <property type="entry name" value="D-DOPACHROME DECARBOXYLASE"/>
    <property type="match status" value="1"/>
</dbReference>
<reference evidence="13 14" key="1">
    <citation type="journal article" date="2018" name="Mycol. Prog.">
        <title>Coniella lustricola, a new species from submerged detritus.</title>
        <authorList>
            <person name="Raudabaugh D.B."/>
            <person name="Iturriaga T."/>
            <person name="Carver A."/>
            <person name="Mondo S."/>
            <person name="Pangilinan J."/>
            <person name="Lipzen A."/>
            <person name="He G."/>
            <person name="Amirebrahimi M."/>
            <person name="Grigoriev I.V."/>
            <person name="Miller A.N."/>
        </authorList>
    </citation>
    <scope>NUCLEOTIDE SEQUENCE [LARGE SCALE GENOMIC DNA]</scope>
    <source>
        <strain evidence="13 14">B22-T-1</strain>
    </source>
</reference>
<evidence type="ECO:0000256" key="12">
    <source>
        <dbReference type="ARBA" id="ARBA00042730"/>
    </source>
</evidence>
<evidence type="ECO:0000256" key="9">
    <source>
        <dbReference type="ARBA" id="ARBA00039086"/>
    </source>
</evidence>
<evidence type="ECO:0000256" key="4">
    <source>
        <dbReference type="ARBA" id="ARBA00022525"/>
    </source>
</evidence>
<sequence>MASVERKSVSVIKHPWTLPQVAEAEELTRPIHRLPPGSLNKIAAKTVGKVELARRKNEYYEEAFSVRGDSNPLRTRIQCDSMVLVELKTNVIISDEFIFITELSAKLAERYQRPLSSVVVHVLHSQCILFAGTFEPAYMIKVSALAPFIQPATNRRNTFVLAEHLEEALGVQPTRGLVTFVPLPEDNFASGGKTIAHALEEAPDGGGSGMGVIQEERPASYGSRMKRLSVKSLGNIKAPGRADVLVGEMTPPTSPEESAAGEDKLIRVAKRRKSFVAGLFGRSTRREEEKQASDTS</sequence>
<keyword evidence="14" id="KW-1185">Reference proteome</keyword>
<dbReference type="Proteomes" id="UP000241462">
    <property type="component" value="Unassembled WGS sequence"/>
</dbReference>
<dbReference type="GO" id="GO:0005576">
    <property type="term" value="C:extracellular region"/>
    <property type="evidence" value="ECO:0007669"/>
    <property type="project" value="UniProtKB-SubCell"/>
</dbReference>
<dbReference type="Pfam" id="PF01187">
    <property type="entry name" value="MIF"/>
    <property type="match status" value="1"/>
</dbReference>
<dbReference type="GO" id="GO:0004167">
    <property type="term" value="F:dopachrome isomerase activity"/>
    <property type="evidence" value="ECO:0007669"/>
    <property type="project" value="UniProtKB-EC"/>
</dbReference>
<organism evidence="13 14">
    <name type="scientific">Coniella lustricola</name>
    <dbReference type="NCBI Taxonomy" id="2025994"/>
    <lineage>
        <taxon>Eukaryota</taxon>
        <taxon>Fungi</taxon>
        <taxon>Dikarya</taxon>
        <taxon>Ascomycota</taxon>
        <taxon>Pezizomycotina</taxon>
        <taxon>Sordariomycetes</taxon>
        <taxon>Sordariomycetidae</taxon>
        <taxon>Diaporthales</taxon>
        <taxon>Schizoparmaceae</taxon>
        <taxon>Coniella</taxon>
    </lineage>
</organism>
<evidence type="ECO:0000256" key="8">
    <source>
        <dbReference type="ARBA" id="ARBA00038932"/>
    </source>
</evidence>
<dbReference type="InParanoid" id="A0A2T3AN42"/>
<protein>
    <recommendedName>
        <fullName evidence="12">L-dopachrome isomerase</fullName>
        <ecNumber evidence="9">5.3.2.1</ecNumber>
        <ecNumber evidence="8">5.3.3.12</ecNumber>
    </recommendedName>
    <alternativeName>
        <fullName evidence="10">L-dopachrome tautomerase</fullName>
    </alternativeName>
    <alternativeName>
        <fullName evidence="11">Phenylpyruvate tautomerase</fullName>
    </alternativeName>
</protein>
<keyword evidence="5" id="KW-0413">Isomerase</keyword>
<dbReference type="PANTHER" id="PTHR11954:SF6">
    <property type="entry name" value="MACROPHAGE MIGRATION INHIBITORY FACTOR"/>
    <property type="match status" value="1"/>
</dbReference>
<proteinExistence type="inferred from homology"/>
<dbReference type="OrthoDB" id="255819at2759"/>
<keyword evidence="3" id="KW-0202">Cytokine</keyword>
<evidence type="ECO:0000256" key="10">
    <source>
        <dbReference type="ARBA" id="ARBA00041631"/>
    </source>
</evidence>
<dbReference type="SUPFAM" id="SSF55331">
    <property type="entry name" value="Tautomerase/MIF"/>
    <property type="match status" value="1"/>
</dbReference>
<evidence type="ECO:0000256" key="2">
    <source>
        <dbReference type="ARBA" id="ARBA00005851"/>
    </source>
</evidence>
<evidence type="ECO:0000256" key="11">
    <source>
        <dbReference type="ARBA" id="ARBA00041912"/>
    </source>
</evidence>
<evidence type="ECO:0000256" key="6">
    <source>
        <dbReference type="ARBA" id="ARBA00036735"/>
    </source>
</evidence>
<dbReference type="AlphaFoldDB" id="A0A2T3AN42"/>
<keyword evidence="4" id="KW-0964">Secreted</keyword>
<comment type="similarity">
    <text evidence="2">Belongs to the MIF family.</text>
</comment>